<evidence type="ECO:0000256" key="1">
    <source>
        <dbReference type="SAM" id="MobiDB-lite"/>
    </source>
</evidence>
<dbReference type="AlphaFoldDB" id="A0A8D8BHD9"/>
<name>A0A8D8BHD9_CULPI</name>
<organism evidence="2">
    <name type="scientific">Culex pipiens</name>
    <name type="common">House mosquito</name>
    <dbReference type="NCBI Taxonomy" id="7175"/>
    <lineage>
        <taxon>Eukaryota</taxon>
        <taxon>Metazoa</taxon>
        <taxon>Ecdysozoa</taxon>
        <taxon>Arthropoda</taxon>
        <taxon>Hexapoda</taxon>
        <taxon>Insecta</taxon>
        <taxon>Pterygota</taxon>
        <taxon>Neoptera</taxon>
        <taxon>Endopterygota</taxon>
        <taxon>Diptera</taxon>
        <taxon>Nematocera</taxon>
        <taxon>Culicoidea</taxon>
        <taxon>Culicidae</taxon>
        <taxon>Culicinae</taxon>
        <taxon>Culicini</taxon>
        <taxon>Culex</taxon>
        <taxon>Culex</taxon>
    </lineage>
</organism>
<proteinExistence type="predicted"/>
<sequence length="122" mass="13677">MEDYSDASALLLENQFYPEVPVAPVPQFVGRPFAEPAVRNGPSHGLRRKVFRRTLPTPGKWELQVWHLPGGILLQAFRPNANSSHTRPVETVRVRRVFHLAHDETAADSPQGLGIQHPSDQI</sequence>
<evidence type="ECO:0000313" key="2">
    <source>
        <dbReference type="EMBL" id="CAG6471621.1"/>
    </source>
</evidence>
<feature type="region of interest" description="Disordered" evidence="1">
    <location>
        <begin position="103"/>
        <end position="122"/>
    </location>
</feature>
<reference evidence="2" key="1">
    <citation type="submission" date="2021-05" db="EMBL/GenBank/DDBJ databases">
        <authorList>
            <person name="Alioto T."/>
            <person name="Alioto T."/>
            <person name="Gomez Garrido J."/>
        </authorList>
    </citation>
    <scope>NUCLEOTIDE SEQUENCE</scope>
</reference>
<accession>A0A8D8BHD9</accession>
<dbReference type="EMBL" id="HBUE01068477">
    <property type="protein sequence ID" value="CAG6471621.1"/>
    <property type="molecule type" value="Transcribed_RNA"/>
</dbReference>
<protein>
    <submittedName>
        <fullName evidence="2">(northern house mosquito) hypothetical protein</fullName>
    </submittedName>
</protein>